<dbReference type="UniPathway" id="UPA00940"/>
<comment type="similarity">
    <text evidence="1 13 17">Belongs to the NAD-dependent glycerol-3-phosphate dehydrogenase family.</text>
</comment>
<dbReference type="Pfam" id="PF01210">
    <property type="entry name" value="NAD_Gly3P_dh_N"/>
    <property type="match status" value="1"/>
</dbReference>
<feature type="binding site" evidence="13">
    <location>
        <position position="110"/>
    </location>
    <ligand>
        <name>sn-glycerol 3-phosphate</name>
        <dbReference type="ChEBI" id="CHEBI:57597"/>
    </ligand>
</feature>
<dbReference type="GO" id="GO:0005975">
    <property type="term" value="P:carbohydrate metabolic process"/>
    <property type="evidence" value="ECO:0007669"/>
    <property type="project" value="InterPro"/>
</dbReference>
<evidence type="ECO:0000313" key="21">
    <source>
        <dbReference type="Proteomes" id="UP000235116"/>
    </source>
</evidence>
<comment type="catalytic activity">
    <reaction evidence="9">
        <text>sn-glycerol 3-phosphate + NADP(+) = dihydroxyacetone phosphate + NADPH + H(+)</text>
        <dbReference type="Rhea" id="RHEA:11096"/>
        <dbReference type="ChEBI" id="CHEBI:15378"/>
        <dbReference type="ChEBI" id="CHEBI:57597"/>
        <dbReference type="ChEBI" id="CHEBI:57642"/>
        <dbReference type="ChEBI" id="CHEBI:57783"/>
        <dbReference type="ChEBI" id="CHEBI:58349"/>
        <dbReference type="EC" id="1.1.1.94"/>
    </reaction>
    <physiologicalReaction direction="right-to-left" evidence="9">
        <dbReference type="Rhea" id="RHEA:11098"/>
    </physiologicalReaction>
</comment>
<evidence type="ECO:0000259" key="19">
    <source>
        <dbReference type="Pfam" id="PF07479"/>
    </source>
</evidence>
<feature type="binding site" evidence="13">
    <location>
        <position position="257"/>
    </location>
    <ligand>
        <name>NADPH</name>
        <dbReference type="ChEBI" id="CHEBI:57783"/>
    </ligand>
</feature>
<dbReference type="PANTHER" id="PTHR11728">
    <property type="entry name" value="GLYCEROL-3-PHOSPHATE DEHYDROGENASE"/>
    <property type="match status" value="1"/>
</dbReference>
<accession>A0A2K9LGE9</accession>
<dbReference type="FunFam" id="1.10.1040.10:FF:000001">
    <property type="entry name" value="Glycerol-3-phosphate dehydrogenase [NAD(P)+]"/>
    <property type="match status" value="1"/>
</dbReference>
<reference evidence="21" key="1">
    <citation type="submission" date="2017-08" db="EMBL/GenBank/DDBJ databases">
        <title>Direct submision.</title>
        <authorList>
            <person name="Kim S.-J."/>
            <person name="Rhee S.-K."/>
        </authorList>
    </citation>
    <scope>NUCLEOTIDE SEQUENCE [LARGE SCALE GENOMIC DNA]</scope>
    <source>
        <strain evidence="21">GI5</strain>
    </source>
</reference>
<feature type="active site" description="Proton acceptor" evidence="13 14">
    <location>
        <position position="193"/>
    </location>
</feature>
<evidence type="ECO:0000256" key="3">
    <source>
        <dbReference type="ARBA" id="ARBA00022857"/>
    </source>
</evidence>
<evidence type="ECO:0000256" key="6">
    <source>
        <dbReference type="ARBA" id="ARBA00023098"/>
    </source>
</evidence>
<keyword evidence="7 13" id="KW-0594">Phospholipid biosynthesis</keyword>
<dbReference type="InterPro" id="IPR011128">
    <property type="entry name" value="G3P_DH_NAD-dep_N"/>
</dbReference>
<dbReference type="GO" id="GO:0046474">
    <property type="term" value="P:glycerophospholipid biosynthetic process"/>
    <property type="evidence" value="ECO:0007669"/>
    <property type="project" value="TreeGrafter"/>
</dbReference>
<dbReference type="InterPro" id="IPR006109">
    <property type="entry name" value="G3P_DH_NAD-dep_C"/>
</dbReference>
<feature type="domain" description="Glycerol-3-phosphate dehydrogenase NAD-dependent C-terminal" evidence="19">
    <location>
        <begin position="182"/>
        <end position="322"/>
    </location>
</feature>
<dbReference type="Gene3D" id="1.10.1040.10">
    <property type="entry name" value="N-(1-d-carboxylethyl)-l-norvaline Dehydrogenase, domain 2"/>
    <property type="match status" value="1"/>
</dbReference>
<dbReference type="PRINTS" id="PR00077">
    <property type="entry name" value="GPDHDRGNASE"/>
</dbReference>
<dbReference type="FunFam" id="3.40.50.720:FF:000019">
    <property type="entry name" value="Glycerol-3-phosphate dehydrogenase [NAD(P)+]"/>
    <property type="match status" value="1"/>
</dbReference>
<dbReference type="Pfam" id="PF07479">
    <property type="entry name" value="NAD_Gly3P_dh_C"/>
    <property type="match status" value="1"/>
</dbReference>
<keyword evidence="6 13" id="KW-0443">Lipid metabolism</keyword>
<feature type="binding site" evidence="13">
    <location>
        <position position="36"/>
    </location>
    <ligand>
        <name>NADPH</name>
        <dbReference type="ChEBI" id="CHEBI:57783"/>
    </ligand>
</feature>
<dbReference type="InterPro" id="IPR006168">
    <property type="entry name" value="G3P_DH_NAD-dep"/>
</dbReference>
<feature type="binding site" evidence="13">
    <location>
        <position position="110"/>
    </location>
    <ligand>
        <name>NADPH</name>
        <dbReference type="ChEBI" id="CHEBI:57783"/>
    </ligand>
</feature>
<evidence type="ECO:0000256" key="2">
    <source>
        <dbReference type="ARBA" id="ARBA00022516"/>
    </source>
</evidence>
<dbReference type="SUPFAM" id="SSF48179">
    <property type="entry name" value="6-phosphogluconate dehydrogenase C-terminal domain-like"/>
    <property type="match status" value="1"/>
</dbReference>
<evidence type="ECO:0000256" key="16">
    <source>
        <dbReference type="PIRSR" id="PIRSR000114-3"/>
    </source>
</evidence>
<feature type="binding site" evidence="13">
    <location>
        <position position="193"/>
    </location>
    <ligand>
        <name>sn-glycerol 3-phosphate</name>
        <dbReference type="ChEBI" id="CHEBI:57597"/>
    </ligand>
</feature>
<feature type="binding site" evidence="13">
    <location>
        <position position="142"/>
    </location>
    <ligand>
        <name>NADPH</name>
        <dbReference type="ChEBI" id="CHEBI:57783"/>
    </ligand>
</feature>
<feature type="binding site" evidence="13">
    <location>
        <position position="258"/>
    </location>
    <ligand>
        <name>sn-glycerol 3-phosphate</name>
        <dbReference type="ChEBI" id="CHEBI:57597"/>
    </ligand>
</feature>
<comment type="caution">
    <text evidence="13">Lacks conserved residue(s) required for the propagation of feature annotation.</text>
</comment>
<feature type="binding site" evidence="13">
    <location>
        <position position="138"/>
    </location>
    <ligand>
        <name>sn-glycerol 3-phosphate</name>
        <dbReference type="ChEBI" id="CHEBI:57597"/>
    </ligand>
</feature>
<comment type="function">
    <text evidence="13">Catalyzes the reduction of the glycolytic intermediate dihydroxyacetone phosphate (DHAP) to sn-glycerol 3-phosphate (G3P), the key precursor for phospholipid synthesis.</text>
</comment>
<feature type="binding site" evidence="13">
    <location>
        <position position="283"/>
    </location>
    <ligand>
        <name>NADPH</name>
        <dbReference type="ChEBI" id="CHEBI:57783"/>
    </ligand>
</feature>
<comment type="catalytic activity">
    <reaction evidence="13">
        <text>sn-glycerol 3-phosphate + NAD(+) = dihydroxyacetone phosphate + NADH + H(+)</text>
        <dbReference type="Rhea" id="RHEA:11092"/>
        <dbReference type="ChEBI" id="CHEBI:15378"/>
        <dbReference type="ChEBI" id="CHEBI:57540"/>
        <dbReference type="ChEBI" id="CHEBI:57597"/>
        <dbReference type="ChEBI" id="CHEBI:57642"/>
        <dbReference type="ChEBI" id="CHEBI:57945"/>
        <dbReference type="EC" id="1.1.1.94"/>
    </reaction>
</comment>
<dbReference type="Gene3D" id="3.40.50.720">
    <property type="entry name" value="NAD(P)-binding Rossmann-like Domain"/>
    <property type="match status" value="1"/>
</dbReference>
<dbReference type="NCBIfam" id="NF000946">
    <property type="entry name" value="PRK00094.2-4"/>
    <property type="match status" value="1"/>
</dbReference>
<dbReference type="PROSITE" id="PS00957">
    <property type="entry name" value="NAD_G3PDH"/>
    <property type="match status" value="1"/>
</dbReference>
<dbReference type="RefSeq" id="WP_101892581.1">
    <property type="nucleotide sequence ID" value="NZ_CP022684.1"/>
</dbReference>
<dbReference type="EMBL" id="CP022684">
    <property type="protein sequence ID" value="AUM11241.1"/>
    <property type="molecule type" value="Genomic_DNA"/>
</dbReference>
<feature type="binding site" evidence="15">
    <location>
        <begin position="257"/>
        <end position="258"/>
    </location>
    <ligand>
        <name>substrate</name>
    </ligand>
</feature>
<dbReference type="GO" id="GO:0141153">
    <property type="term" value="F:glycerol-3-phosphate dehydrogenase (NADP+) activity"/>
    <property type="evidence" value="ECO:0007669"/>
    <property type="project" value="RHEA"/>
</dbReference>
<sequence length="350" mass="37797">MNSDAKKVAVLGGGSFGTSIANILADNGHQVRLWMRNQDTVHDIATIHENTRYLPGKKLNPSIIPTTCLETAVVSADLLFVAIPSKAFQSVVRDAAQWLNEDQILVSTTKGIGEDGFKLMSQILEENTPCKYIGVLSGPNLAKEVAERTLTGSVIASEHEEVRLAVQQTLSCGYFRVYANSDRFGVELGGALKNIYAIASGMAAALGMGENTKSMLITRSLAEMSRFAARLGGNPMTFLGLAGVGDLFVTCTSPLSRNYQVGYALAQGRQLEDILATLGGTAEGVNTIRLVKKQSEELEVYMPLVHGLYDILFEGKELKDVIKKLMLGEQNSDVEFVLPGPDKLANLKRG</sequence>
<keyword evidence="13" id="KW-0547">Nucleotide-binding</keyword>
<evidence type="ECO:0000256" key="5">
    <source>
        <dbReference type="ARBA" id="ARBA00023027"/>
    </source>
</evidence>
<dbReference type="KEGG" id="kak:Kalk_01820"/>
<dbReference type="GO" id="GO:0046167">
    <property type="term" value="P:glycerol-3-phosphate biosynthetic process"/>
    <property type="evidence" value="ECO:0007669"/>
    <property type="project" value="UniProtKB-UniRule"/>
</dbReference>
<evidence type="ECO:0000256" key="14">
    <source>
        <dbReference type="PIRSR" id="PIRSR000114-1"/>
    </source>
</evidence>
<feature type="binding site" evidence="16">
    <location>
        <begin position="12"/>
        <end position="17"/>
    </location>
    <ligand>
        <name>NAD(+)</name>
        <dbReference type="ChEBI" id="CHEBI:57540"/>
    </ligand>
</feature>
<evidence type="ECO:0000256" key="1">
    <source>
        <dbReference type="ARBA" id="ARBA00011009"/>
    </source>
</evidence>
<dbReference type="GO" id="GO:0051287">
    <property type="term" value="F:NAD binding"/>
    <property type="evidence" value="ECO:0007669"/>
    <property type="project" value="InterPro"/>
</dbReference>
<keyword evidence="8 13" id="KW-1208">Phospholipid metabolism</keyword>
<evidence type="ECO:0000256" key="11">
    <source>
        <dbReference type="ARBA" id="ARBA00069372"/>
    </source>
</evidence>
<name>A0A2K9LGE9_9GAMM</name>
<dbReference type="OrthoDB" id="9812273at2"/>
<keyword evidence="13" id="KW-0963">Cytoplasm</keyword>
<gene>
    <name evidence="13" type="primary">gpsA</name>
    <name evidence="20" type="ORF">Kalk_01820</name>
</gene>
<dbReference type="AlphaFoldDB" id="A0A2K9LGE9"/>
<feature type="binding site" evidence="16">
    <location>
        <position position="142"/>
    </location>
    <ligand>
        <name>NAD(+)</name>
        <dbReference type="ChEBI" id="CHEBI:57540"/>
    </ligand>
</feature>
<keyword evidence="5 13" id="KW-0520">NAD</keyword>
<dbReference type="GO" id="GO:0046168">
    <property type="term" value="P:glycerol-3-phosphate catabolic process"/>
    <property type="evidence" value="ECO:0007669"/>
    <property type="project" value="InterPro"/>
</dbReference>
<dbReference type="GO" id="GO:0005829">
    <property type="term" value="C:cytosol"/>
    <property type="evidence" value="ECO:0007669"/>
    <property type="project" value="TreeGrafter"/>
</dbReference>
<evidence type="ECO:0000256" key="7">
    <source>
        <dbReference type="ARBA" id="ARBA00023209"/>
    </source>
</evidence>
<feature type="binding site" evidence="16">
    <location>
        <position position="257"/>
    </location>
    <ligand>
        <name>NAD(+)</name>
        <dbReference type="ChEBI" id="CHEBI:57540"/>
    </ligand>
</feature>
<feature type="binding site" evidence="13">
    <location>
        <position position="246"/>
    </location>
    <ligand>
        <name>sn-glycerol 3-phosphate</name>
        <dbReference type="ChEBI" id="CHEBI:57597"/>
    </ligand>
</feature>
<keyword evidence="2 13" id="KW-0444">Lipid biosynthesis</keyword>
<evidence type="ECO:0000313" key="20">
    <source>
        <dbReference type="EMBL" id="AUM11241.1"/>
    </source>
</evidence>
<dbReference type="SUPFAM" id="SSF51735">
    <property type="entry name" value="NAD(P)-binding Rossmann-fold domains"/>
    <property type="match status" value="1"/>
</dbReference>
<evidence type="ECO:0000256" key="12">
    <source>
        <dbReference type="ARBA" id="ARBA00080511"/>
    </source>
</evidence>
<dbReference type="InterPro" id="IPR013328">
    <property type="entry name" value="6PGD_dom2"/>
</dbReference>
<evidence type="ECO:0000256" key="13">
    <source>
        <dbReference type="HAMAP-Rule" id="MF_00394"/>
    </source>
</evidence>
<evidence type="ECO:0000259" key="18">
    <source>
        <dbReference type="Pfam" id="PF01210"/>
    </source>
</evidence>
<dbReference type="PANTHER" id="PTHR11728:SF1">
    <property type="entry name" value="GLYCEROL-3-PHOSPHATE DEHYDROGENASE [NAD(+)] 2, CHLOROPLASTIC"/>
    <property type="match status" value="1"/>
</dbReference>
<evidence type="ECO:0000256" key="8">
    <source>
        <dbReference type="ARBA" id="ARBA00023264"/>
    </source>
</evidence>
<feature type="binding site" evidence="13">
    <location>
        <position position="53"/>
    </location>
    <ligand>
        <name>NADPH</name>
        <dbReference type="ChEBI" id="CHEBI:57783"/>
    </ligand>
</feature>
<evidence type="ECO:0000256" key="15">
    <source>
        <dbReference type="PIRSR" id="PIRSR000114-2"/>
    </source>
</evidence>
<dbReference type="NCBIfam" id="NF000940">
    <property type="entry name" value="PRK00094.1-2"/>
    <property type="match status" value="1"/>
</dbReference>
<evidence type="ECO:0000256" key="10">
    <source>
        <dbReference type="ARBA" id="ARBA00066687"/>
    </source>
</evidence>
<evidence type="ECO:0000256" key="17">
    <source>
        <dbReference type="RuleBase" id="RU000437"/>
    </source>
</evidence>
<feature type="binding site" evidence="13">
    <location>
        <position position="15"/>
    </location>
    <ligand>
        <name>NADPH</name>
        <dbReference type="ChEBI" id="CHEBI:57783"/>
    </ligand>
</feature>
<keyword evidence="21" id="KW-1185">Reference proteome</keyword>
<feature type="domain" description="Glycerol-3-phosphate dehydrogenase NAD-dependent N-terminal" evidence="18">
    <location>
        <begin position="7"/>
        <end position="161"/>
    </location>
</feature>
<evidence type="ECO:0000256" key="9">
    <source>
        <dbReference type="ARBA" id="ARBA00052716"/>
    </source>
</evidence>
<keyword evidence="4 13" id="KW-0560">Oxidoreductase</keyword>
<dbReference type="InterPro" id="IPR036291">
    <property type="entry name" value="NAD(P)-bd_dom_sf"/>
</dbReference>
<dbReference type="InterPro" id="IPR008927">
    <property type="entry name" value="6-PGluconate_DH-like_C_sf"/>
</dbReference>
<feature type="binding site" evidence="13">
    <location>
        <position position="256"/>
    </location>
    <ligand>
        <name>sn-glycerol 3-phosphate</name>
        <dbReference type="ChEBI" id="CHEBI:57597"/>
    </ligand>
</feature>
<dbReference type="NCBIfam" id="NF000942">
    <property type="entry name" value="PRK00094.1-4"/>
    <property type="match status" value="1"/>
</dbReference>
<keyword evidence="3 13" id="KW-0521">NADP</keyword>
<dbReference type="PIRSF" id="PIRSF000114">
    <property type="entry name" value="Glycerol-3-P_dh"/>
    <property type="match status" value="1"/>
</dbReference>
<dbReference type="Proteomes" id="UP000235116">
    <property type="component" value="Chromosome"/>
</dbReference>
<comment type="subcellular location">
    <subcellularLocation>
        <location evidence="13">Cytoplasm</location>
    </subcellularLocation>
</comment>
<proteinExistence type="inferred from homology"/>
<dbReference type="HAMAP" id="MF_00394">
    <property type="entry name" value="NAD_Glyc3P_dehydrog"/>
    <property type="match status" value="1"/>
</dbReference>
<feature type="binding site" evidence="13">
    <location>
        <position position="16"/>
    </location>
    <ligand>
        <name>NADPH</name>
        <dbReference type="ChEBI" id="CHEBI:57783"/>
    </ligand>
</feature>
<dbReference type="GO" id="GO:0141152">
    <property type="term" value="F:glycerol-3-phosphate dehydrogenase (NAD+) activity"/>
    <property type="evidence" value="ECO:0007669"/>
    <property type="project" value="RHEA"/>
</dbReference>
<comment type="pathway">
    <text evidence="13">Membrane lipid metabolism; glycerophospholipid metabolism.</text>
</comment>
<dbReference type="EC" id="1.1.1.94" evidence="10 13"/>
<feature type="binding site" evidence="13">
    <location>
        <position position="257"/>
    </location>
    <ligand>
        <name>sn-glycerol 3-phosphate</name>
        <dbReference type="ChEBI" id="CHEBI:57597"/>
    </ligand>
</feature>
<feature type="binding site" evidence="15">
    <location>
        <position position="110"/>
    </location>
    <ligand>
        <name>substrate</name>
    </ligand>
</feature>
<organism evidence="20 21">
    <name type="scientific">Ketobacter alkanivorans</name>
    <dbReference type="NCBI Taxonomy" id="1917421"/>
    <lineage>
        <taxon>Bacteria</taxon>
        <taxon>Pseudomonadati</taxon>
        <taxon>Pseudomonadota</taxon>
        <taxon>Gammaproteobacteria</taxon>
        <taxon>Pseudomonadales</taxon>
        <taxon>Ketobacteraceae</taxon>
        <taxon>Ketobacter</taxon>
    </lineage>
</organism>
<protein>
    <recommendedName>
        <fullName evidence="11 13">Glycerol-3-phosphate dehydrogenase [NAD(P)+]</fullName>
        <ecNumber evidence="10 13">1.1.1.94</ecNumber>
    </recommendedName>
    <alternativeName>
        <fullName evidence="13">NAD(P)(+)-dependent glycerol-3-phosphate dehydrogenase</fullName>
    </alternativeName>
    <alternativeName>
        <fullName evidence="12 13">NAD(P)H-dependent dihydroxyacetone-phosphate reductase</fullName>
    </alternativeName>
</protein>
<evidence type="ECO:0000256" key="4">
    <source>
        <dbReference type="ARBA" id="ARBA00023002"/>
    </source>
</evidence>